<accession>A0A7I4YH69</accession>
<dbReference type="Pfam" id="PF00999">
    <property type="entry name" value="Na_H_Exchanger"/>
    <property type="match status" value="1"/>
</dbReference>
<evidence type="ECO:0000313" key="15">
    <source>
        <dbReference type="WBParaSite" id="HCON_00099910-00001"/>
    </source>
</evidence>
<evidence type="ECO:0000256" key="5">
    <source>
        <dbReference type="ARBA" id="ARBA00023053"/>
    </source>
</evidence>
<evidence type="ECO:0000256" key="3">
    <source>
        <dbReference type="ARBA" id="ARBA00022692"/>
    </source>
</evidence>
<dbReference type="Proteomes" id="UP000025227">
    <property type="component" value="Unplaced"/>
</dbReference>
<dbReference type="OrthoDB" id="196264at2759"/>
<dbReference type="GO" id="GO:0051453">
    <property type="term" value="P:regulation of intracellular pH"/>
    <property type="evidence" value="ECO:0007669"/>
    <property type="project" value="TreeGrafter"/>
</dbReference>
<feature type="transmembrane region" description="Helical" evidence="11">
    <location>
        <begin position="323"/>
        <end position="344"/>
    </location>
</feature>
<dbReference type="InterPro" id="IPR006153">
    <property type="entry name" value="Cation/H_exchanger_TM"/>
</dbReference>
<keyword evidence="8 9" id="KW-0739">Sodium transport</keyword>
<dbReference type="InterPro" id="IPR018422">
    <property type="entry name" value="Cation/H_exchanger_CPA1"/>
</dbReference>
<dbReference type="PANTHER" id="PTHR10110">
    <property type="entry name" value="SODIUM/HYDROGEN EXCHANGER"/>
    <property type="match status" value="1"/>
</dbReference>
<feature type="transmembrane region" description="Helical" evidence="11">
    <location>
        <begin position="395"/>
        <end position="417"/>
    </location>
</feature>
<sequence length="689" mass="77259">MWRRFICLLFILFCYSAANEDHSGNQNQTRFQVVTFRWLANETPYMIATWLLVAALAKILFHVFKPISNVLPDSSLLIAVGLVIGLLLKETGAHINYSLDSHVFFLYLLPPIIFDAGYFMPNRALFENFDSVLLFAVVGTIWNCLAIGASLLVLSSYGIFSMEFSTTEIFVFSALISAVDPVAVIAVFEEINVNEFIFVNVFGEALFNDGVTVVLYQMFKSFTLIGAENLEPIDYAAGVLSFLLVACGGAVIGLIAAFIVSFITKYTNQVRILAPVFIFVIPYMAYLTAEITSLSSIIAIAVCGMAMKQYVKGNITTTAANAVKYFVKMLAQSSETVIFMFLGLSTMSSNHYWDTAFVVATVGFCLLYRTIGVLAQCFFLNKFRHKKFTKIDQLILSYGGLRGAIAFGLAMSIPATIMARQMFITTTIVVIFFTVFLQGITIRPLVNYLNVETKDDRPATMTESVYNKYLDYMMSGVEDIAGQQGHYSLRDNFERFNAKVLRPILMRNEKKKNFDASSIVRAYQKITLEDAMNLTKMQKAEHKRISALREQELRFGDGTYVNKGYEKDLSVNDMTVTPQQKQLDKVLASGENVDGLYALFSELLDRKLKELNTTRGQVKVNNEEEGEDIQDDYMRQMATSSNAGSNQNIRQALSNEGLQLNNPYLRGGRRQSTGGMKERKRGSTIDRVV</sequence>
<keyword evidence="7 11" id="KW-0472">Membrane</keyword>
<evidence type="ECO:0000313" key="14">
    <source>
        <dbReference type="Proteomes" id="UP000025227"/>
    </source>
</evidence>
<keyword evidence="5" id="KW-0915">Sodium</keyword>
<evidence type="ECO:0000256" key="6">
    <source>
        <dbReference type="ARBA" id="ARBA00023065"/>
    </source>
</evidence>
<evidence type="ECO:0000256" key="8">
    <source>
        <dbReference type="ARBA" id="ARBA00023201"/>
    </source>
</evidence>
<keyword evidence="12" id="KW-0732">Signal</keyword>
<name>A0A7I4YH69_HAECO</name>
<dbReference type="WBParaSite" id="HCON_00099910-00001">
    <property type="protein sequence ID" value="HCON_00099910-00001"/>
    <property type="gene ID" value="HCON_00099910"/>
</dbReference>
<dbReference type="PRINTS" id="PR01084">
    <property type="entry name" value="NAHEXCHNGR"/>
</dbReference>
<feature type="transmembrane region" description="Helical" evidence="11">
    <location>
        <begin position="169"/>
        <end position="188"/>
    </location>
</feature>
<dbReference type="AlphaFoldDB" id="A0A7I4YH69"/>
<feature type="transmembrane region" description="Helical" evidence="11">
    <location>
        <begin position="132"/>
        <end position="157"/>
    </location>
</feature>
<keyword evidence="6 9" id="KW-0406">Ion transport</keyword>
<evidence type="ECO:0000256" key="2">
    <source>
        <dbReference type="ARBA" id="ARBA00022448"/>
    </source>
</evidence>
<keyword evidence="2 9" id="KW-0813">Transport</keyword>
<dbReference type="GO" id="GO:0015386">
    <property type="term" value="F:potassium:proton antiporter activity"/>
    <property type="evidence" value="ECO:0007669"/>
    <property type="project" value="TreeGrafter"/>
</dbReference>
<keyword evidence="4 11" id="KW-1133">Transmembrane helix</keyword>
<dbReference type="PANTHER" id="PTHR10110:SF98">
    <property type="entry name" value="SODIUM_HYDROGEN EXCHANGER"/>
    <property type="match status" value="1"/>
</dbReference>
<dbReference type="OMA" id="LFMEQKP"/>
<reference evidence="15" key="1">
    <citation type="submission" date="2020-12" db="UniProtKB">
        <authorList>
            <consortium name="WormBaseParasite"/>
        </authorList>
    </citation>
    <scope>IDENTIFICATION</scope>
    <source>
        <strain evidence="15">MHco3</strain>
    </source>
</reference>
<evidence type="ECO:0000256" key="1">
    <source>
        <dbReference type="ARBA" id="ARBA00004141"/>
    </source>
</evidence>
<feature type="chain" id="PRO_5029724207" description="Sodium/hydrogen exchanger" evidence="12">
    <location>
        <begin position="19"/>
        <end position="689"/>
    </location>
</feature>
<evidence type="ECO:0000256" key="7">
    <source>
        <dbReference type="ARBA" id="ARBA00023136"/>
    </source>
</evidence>
<comment type="similarity">
    <text evidence="9">Belongs to the monovalent cation:proton antiporter 1 (CPA1) transporter (TC 2.A.36) family.</text>
</comment>
<feature type="transmembrane region" description="Helical" evidence="11">
    <location>
        <begin position="423"/>
        <end position="442"/>
    </location>
</feature>
<dbReference type="InterPro" id="IPR004709">
    <property type="entry name" value="NaH_exchanger"/>
</dbReference>
<evidence type="ECO:0000256" key="12">
    <source>
        <dbReference type="SAM" id="SignalP"/>
    </source>
</evidence>
<evidence type="ECO:0000256" key="11">
    <source>
        <dbReference type="SAM" id="Phobius"/>
    </source>
</evidence>
<dbReference type="NCBIfam" id="TIGR00840">
    <property type="entry name" value="b_cpa1"/>
    <property type="match status" value="1"/>
</dbReference>
<comment type="subcellular location">
    <subcellularLocation>
        <location evidence="1">Membrane</location>
        <topology evidence="1">Multi-pass membrane protein</topology>
    </subcellularLocation>
</comment>
<feature type="signal peptide" evidence="12">
    <location>
        <begin position="1"/>
        <end position="18"/>
    </location>
</feature>
<feature type="region of interest" description="Disordered" evidence="10">
    <location>
        <begin position="655"/>
        <end position="689"/>
    </location>
</feature>
<dbReference type="GO" id="GO:0005886">
    <property type="term" value="C:plasma membrane"/>
    <property type="evidence" value="ECO:0007669"/>
    <property type="project" value="TreeGrafter"/>
</dbReference>
<proteinExistence type="inferred from homology"/>
<evidence type="ECO:0000256" key="4">
    <source>
        <dbReference type="ARBA" id="ARBA00022989"/>
    </source>
</evidence>
<feature type="transmembrane region" description="Helical" evidence="11">
    <location>
        <begin position="356"/>
        <end position="383"/>
    </location>
</feature>
<feature type="transmembrane region" description="Helical" evidence="11">
    <location>
        <begin position="76"/>
        <end position="97"/>
    </location>
</feature>
<evidence type="ECO:0000259" key="13">
    <source>
        <dbReference type="Pfam" id="PF00999"/>
    </source>
</evidence>
<feature type="transmembrane region" description="Helical" evidence="11">
    <location>
        <begin position="103"/>
        <end position="120"/>
    </location>
</feature>
<feature type="transmembrane region" description="Helical" evidence="11">
    <location>
        <begin position="239"/>
        <end position="263"/>
    </location>
</feature>
<keyword evidence="9" id="KW-0050">Antiport</keyword>
<evidence type="ECO:0000256" key="10">
    <source>
        <dbReference type="SAM" id="MobiDB-lite"/>
    </source>
</evidence>
<evidence type="ECO:0000256" key="9">
    <source>
        <dbReference type="RuleBase" id="RU003722"/>
    </source>
</evidence>
<protein>
    <recommendedName>
        <fullName evidence="9">Sodium/hydrogen exchanger</fullName>
    </recommendedName>
</protein>
<feature type="domain" description="Cation/H+ exchanger transmembrane" evidence="13">
    <location>
        <begin position="52"/>
        <end position="447"/>
    </location>
</feature>
<keyword evidence="3 9" id="KW-0812">Transmembrane</keyword>
<dbReference type="GO" id="GO:0098719">
    <property type="term" value="P:sodium ion import across plasma membrane"/>
    <property type="evidence" value="ECO:0007669"/>
    <property type="project" value="TreeGrafter"/>
</dbReference>
<feature type="transmembrane region" description="Helical" evidence="11">
    <location>
        <begin position="43"/>
        <end position="64"/>
    </location>
</feature>
<organism evidence="14 15">
    <name type="scientific">Haemonchus contortus</name>
    <name type="common">Barber pole worm</name>
    <dbReference type="NCBI Taxonomy" id="6289"/>
    <lineage>
        <taxon>Eukaryota</taxon>
        <taxon>Metazoa</taxon>
        <taxon>Ecdysozoa</taxon>
        <taxon>Nematoda</taxon>
        <taxon>Chromadorea</taxon>
        <taxon>Rhabditida</taxon>
        <taxon>Rhabditina</taxon>
        <taxon>Rhabditomorpha</taxon>
        <taxon>Strongyloidea</taxon>
        <taxon>Trichostrongylidae</taxon>
        <taxon>Haemonchus</taxon>
    </lineage>
</organism>
<dbReference type="GO" id="GO:0015385">
    <property type="term" value="F:sodium:proton antiporter activity"/>
    <property type="evidence" value="ECO:0007669"/>
    <property type="project" value="InterPro"/>
</dbReference>
<keyword evidence="14" id="KW-1185">Reference proteome</keyword>
<dbReference type="Gene3D" id="6.10.140.1330">
    <property type="match status" value="1"/>
</dbReference>